<dbReference type="Pfam" id="PF03992">
    <property type="entry name" value="ABM"/>
    <property type="match status" value="1"/>
</dbReference>
<sequence>AGNLLLGQLKYPETMRMNQKMKQMNGGCDMNENADQKIYLNGYIDVPIDRIAAVKTALTDHIARTRAEEGCISFDVVASDEIDGRFMVSEIFINQTAFDAHQKRTKNSDWYKTTEGIPREYSIRVGEQ</sequence>
<dbReference type="EMBL" id="BART01010195">
    <property type="protein sequence ID" value="GAG86353.1"/>
    <property type="molecule type" value="Genomic_DNA"/>
</dbReference>
<dbReference type="AlphaFoldDB" id="X1BQE6"/>
<protein>
    <recommendedName>
        <fullName evidence="1">ABM domain-containing protein</fullName>
    </recommendedName>
</protein>
<proteinExistence type="predicted"/>
<dbReference type="Gene3D" id="3.30.70.100">
    <property type="match status" value="1"/>
</dbReference>
<dbReference type="SUPFAM" id="SSF54909">
    <property type="entry name" value="Dimeric alpha+beta barrel"/>
    <property type="match status" value="1"/>
</dbReference>
<feature type="domain" description="ABM" evidence="1">
    <location>
        <begin position="38"/>
        <end position="105"/>
    </location>
</feature>
<accession>X1BQE6</accession>
<dbReference type="InterPro" id="IPR007138">
    <property type="entry name" value="ABM_dom"/>
</dbReference>
<organism evidence="2">
    <name type="scientific">marine sediment metagenome</name>
    <dbReference type="NCBI Taxonomy" id="412755"/>
    <lineage>
        <taxon>unclassified sequences</taxon>
        <taxon>metagenomes</taxon>
        <taxon>ecological metagenomes</taxon>
    </lineage>
</organism>
<name>X1BQE6_9ZZZZ</name>
<gene>
    <name evidence="2" type="ORF">S01H4_22299</name>
</gene>
<comment type="caution">
    <text evidence="2">The sequence shown here is derived from an EMBL/GenBank/DDBJ whole genome shotgun (WGS) entry which is preliminary data.</text>
</comment>
<reference evidence="2" key="1">
    <citation type="journal article" date="2014" name="Front. Microbiol.">
        <title>High frequency of phylogenetically diverse reductive dehalogenase-homologous genes in deep subseafloor sedimentary metagenomes.</title>
        <authorList>
            <person name="Kawai M."/>
            <person name="Futagami T."/>
            <person name="Toyoda A."/>
            <person name="Takaki Y."/>
            <person name="Nishi S."/>
            <person name="Hori S."/>
            <person name="Arai W."/>
            <person name="Tsubouchi T."/>
            <person name="Morono Y."/>
            <person name="Uchiyama I."/>
            <person name="Ito T."/>
            <person name="Fujiyama A."/>
            <person name="Inagaki F."/>
            <person name="Takami H."/>
        </authorList>
    </citation>
    <scope>NUCLEOTIDE SEQUENCE</scope>
    <source>
        <strain evidence="2">Expedition CK06-06</strain>
    </source>
</reference>
<feature type="non-terminal residue" evidence="2">
    <location>
        <position position="1"/>
    </location>
</feature>
<dbReference type="InterPro" id="IPR011008">
    <property type="entry name" value="Dimeric_a/b-barrel"/>
</dbReference>
<evidence type="ECO:0000259" key="1">
    <source>
        <dbReference type="Pfam" id="PF03992"/>
    </source>
</evidence>
<evidence type="ECO:0000313" key="2">
    <source>
        <dbReference type="EMBL" id="GAG86353.1"/>
    </source>
</evidence>